<dbReference type="AlphaFoldDB" id="A0A0B7BRX9"/>
<reference evidence="1" key="1">
    <citation type="submission" date="2014-12" db="EMBL/GenBank/DDBJ databases">
        <title>Insight into the proteome of Arion vulgaris.</title>
        <authorList>
            <person name="Aradska J."/>
            <person name="Bulat T."/>
            <person name="Smidak R."/>
            <person name="Sarate P."/>
            <person name="Gangsoo J."/>
            <person name="Sialana F."/>
            <person name="Bilban M."/>
            <person name="Lubec G."/>
        </authorList>
    </citation>
    <scope>NUCLEOTIDE SEQUENCE</scope>
    <source>
        <tissue evidence="1">Skin</tissue>
    </source>
</reference>
<feature type="non-terminal residue" evidence="1">
    <location>
        <position position="64"/>
    </location>
</feature>
<proteinExistence type="predicted"/>
<gene>
    <name evidence="1" type="primary">ORF204494</name>
</gene>
<protein>
    <submittedName>
        <fullName evidence="1">Uncharacterized protein</fullName>
    </submittedName>
</protein>
<accession>A0A0B7BRX9</accession>
<organism evidence="1">
    <name type="scientific">Arion vulgaris</name>
    <dbReference type="NCBI Taxonomy" id="1028688"/>
    <lineage>
        <taxon>Eukaryota</taxon>
        <taxon>Metazoa</taxon>
        <taxon>Spiralia</taxon>
        <taxon>Lophotrochozoa</taxon>
        <taxon>Mollusca</taxon>
        <taxon>Gastropoda</taxon>
        <taxon>Heterobranchia</taxon>
        <taxon>Euthyneura</taxon>
        <taxon>Panpulmonata</taxon>
        <taxon>Eupulmonata</taxon>
        <taxon>Stylommatophora</taxon>
        <taxon>Helicina</taxon>
        <taxon>Arionoidea</taxon>
        <taxon>Arionidae</taxon>
        <taxon>Arion</taxon>
    </lineage>
</organism>
<name>A0A0B7BRX9_9EUPU</name>
<dbReference type="EMBL" id="HACG01048050">
    <property type="protein sequence ID" value="CEK94915.1"/>
    <property type="molecule type" value="Transcribed_RNA"/>
</dbReference>
<evidence type="ECO:0000313" key="1">
    <source>
        <dbReference type="EMBL" id="CEK94915.1"/>
    </source>
</evidence>
<sequence>MQASLTLQVQMHGRRMRGRHRRRWVQDVIDELRITSAYTGQLAQNREFFRTAAMGGKFRKGKAT</sequence>